<dbReference type="HOGENOM" id="CLU_1063155_0_0_1"/>
<dbReference type="Gramene" id="ABO98376">
    <property type="protein sequence ID" value="ABO98376"/>
    <property type="gene ID" value="OSTLU_26034"/>
</dbReference>
<accession>A4S3F1</accession>
<sequence length="262" mass="29185">MREKKKCKKFKFTSELCVSAREFIDDKDTDAYRSFHMQRVGTRELEIVRDDLERETNERTIVIRTVPGIKLPRLVARVVPNGKVEFVDTRKYLNGAEKTTPFAQAFTTVNNITKHSVVRGTITVREMGARACVVEVEGECQVALRGIGGIIENIVVDGIRKAYELLPEITREWIEYKAKVASGEIAPVKTQAFPVTNRSSVKRSGSGSTLGGASFHTATETALRDDAYAEDLDGEPAMEKKSVRVSMFVCCASKPKVVEMDC</sequence>
<keyword evidence="2" id="KW-1185">Reference proteome</keyword>
<dbReference type="EMBL" id="CP000590">
    <property type="protein sequence ID" value="ABO98376.1"/>
    <property type="molecule type" value="Genomic_DNA"/>
</dbReference>
<dbReference type="GeneID" id="5004223"/>
<evidence type="ECO:0000313" key="1">
    <source>
        <dbReference type="EMBL" id="ABO98376.1"/>
    </source>
</evidence>
<organism evidence="1 2">
    <name type="scientific">Ostreococcus lucimarinus (strain CCE9901)</name>
    <dbReference type="NCBI Taxonomy" id="436017"/>
    <lineage>
        <taxon>Eukaryota</taxon>
        <taxon>Viridiplantae</taxon>
        <taxon>Chlorophyta</taxon>
        <taxon>Mamiellophyceae</taxon>
        <taxon>Mamiellales</taxon>
        <taxon>Bathycoccaceae</taxon>
        <taxon>Ostreococcus</taxon>
    </lineage>
</organism>
<reference evidence="1 2" key="1">
    <citation type="journal article" date="2007" name="Proc. Natl. Acad. Sci. U.S.A.">
        <title>The tiny eukaryote Ostreococcus provides genomic insights into the paradox of plankton speciation.</title>
        <authorList>
            <person name="Palenik B."/>
            <person name="Grimwood J."/>
            <person name="Aerts A."/>
            <person name="Rouze P."/>
            <person name="Salamov A."/>
            <person name="Putnam N."/>
            <person name="Dupont C."/>
            <person name="Jorgensen R."/>
            <person name="Derelle E."/>
            <person name="Rombauts S."/>
            <person name="Zhou K."/>
            <person name="Otillar R."/>
            <person name="Merchant S.S."/>
            <person name="Podell S."/>
            <person name="Gaasterland T."/>
            <person name="Napoli C."/>
            <person name="Gendler K."/>
            <person name="Manuell A."/>
            <person name="Tai V."/>
            <person name="Vallon O."/>
            <person name="Piganeau G."/>
            <person name="Jancek S."/>
            <person name="Heijde M."/>
            <person name="Jabbari K."/>
            <person name="Bowler C."/>
            <person name="Lohr M."/>
            <person name="Robbens S."/>
            <person name="Werner G."/>
            <person name="Dubchak I."/>
            <person name="Pazour G.J."/>
            <person name="Ren Q."/>
            <person name="Paulsen I."/>
            <person name="Delwiche C."/>
            <person name="Schmutz J."/>
            <person name="Rokhsar D."/>
            <person name="Van de Peer Y."/>
            <person name="Moreau H."/>
            <person name="Grigoriev I.V."/>
        </authorList>
    </citation>
    <scope>NUCLEOTIDE SEQUENCE [LARGE SCALE GENOMIC DNA]</scope>
    <source>
        <strain evidence="1 2">CCE9901</strain>
    </source>
</reference>
<gene>
    <name evidence="1" type="ORF">OSTLU_26034</name>
</gene>
<name>A4S3F1_OSTLU</name>
<dbReference type="KEGG" id="olu:OSTLU_26034"/>
<dbReference type="Pfam" id="PF10698">
    <property type="entry name" value="DUF2505"/>
    <property type="match status" value="1"/>
</dbReference>
<proteinExistence type="predicted"/>
<dbReference type="Proteomes" id="UP000001568">
    <property type="component" value="Chromosome 10"/>
</dbReference>
<protein>
    <submittedName>
        <fullName evidence="1">Uncharacterized protein</fullName>
    </submittedName>
</protein>
<dbReference type="STRING" id="436017.A4S3F1"/>
<dbReference type="AlphaFoldDB" id="A4S3F1"/>
<dbReference type="InterPro" id="IPR019639">
    <property type="entry name" value="DUF2505"/>
</dbReference>
<evidence type="ECO:0000313" key="2">
    <source>
        <dbReference type="Proteomes" id="UP000001568"/>
    </source>
</evidence>
<dbReference type="RefSeq" id="XP_001420083.1">
    <property type="nucleotide sequence ID" value="XM_001420046.1"/>
</dbReference>
<dbReference type="OrthoDB" id="498761at2759"/>